<dbReference type="CDD" id="cd00448">
    <property type="entry name" value="YjgF_YER057c_UK114_family"/>
    <property type="match status" value="1"/>
</dbReference>
<comment type="caution">
    <text evidence="2">The sequence shown here is derived from an EMBL/GenBank/DDBJ whole genome shotgun (WGS) entry which is preliminary data.</text>
</comment>
<dbReference type="Gene3D" id="3.10.450.50">
    <property type="match status" value="1"/>
</dbReference>
<accession>A0A840YZW2</accession>
<proteinExistence type="inferred from homology"/>
<gene>
    <name evidence="2" type="ORF">FHR23_002121</name>
</gene>
<dbReference type="AlphaFoldDB" id="A0A840YZW2"/>
<protein>
    <submittedName>
        <fullName evidence="2">Enamine deaminase RidA (YjgF/YER057c/UK114 family)</fullName>
    </submittedName>
</protein>
<keyword evidence="3" id="KW-1185">Reference proteome</keyword>
<dbReference type="PANTHER" id="PTHR11803:SF58">
    <property type="entry name" value="PROTEIN HMF1-RELATED"/>
    <property type="match status" value="1"/>
</dbReference>
<comment type="similarity">
    <text evidence="1">Belongs to the RutC family.</text>
</comment>
<dbReference type="Pfam" id="PF01042">
    <property type="entry name" value="Ribonuc_L-PSP"/>
    <property type="match status" value="1"/>
</dbReference>
<evidence type="ECO:0000256" key="1">
    <source>
        <dbReference type="ARBA" id="ARBA00010552"/>
    </source>
</evidence>
<dbReference type="GO" id="GO:0019239">
    <property type="term" value="F:deaminase activity"/>
    <property type="evidence" value="ECO:0007669"/>
    <property type="project" value="TreeGrafter"/>
</dbReference>
<sequence>MTPLSKSPFPADDQNRNAIWTMLVTRDIAAYLAQAWTTVADDFVKTGFFGVDARGSADPDQWVPRFASLDTYRDEWLRQAAETAATVDPAHAMTALHAATRLERIDIDGDFAIAHKKFHGSLPLRDGGSAFLDWQTQYFCRREEGRWKISGFVGYMANTGATPFRPAALTQHKTAGPYTPVVETRPGARILVISGQAPVDLDGNVIGDTLEEQTRVTMDNCRAQLEAAGSGLSEVFKVTVYLTDLDGWGQFNTVYREYMQEPYPARTAVQAGLLPGFLVEIEMWATKP</sequence>
<dbReference type="EMBL" id="JACIJI010000003">
    <property type="protein sequence ID" value="MBB5719183.1"/>
    <property type="molecule type" value="Genomic_DNA"/>
</dbReference>
<dbReference type="InterPro" id="IPR006175">
    <property type="entry name" value="YjgF/YER057c/UK114"/>
</dbReference>
<reference evidence="2 3" key="1">
    <citation type="submission" date="2020-08" db="EMBL/GenBank/DDBJ databases">
        <title>Genomic Encyclopedia of Type Strains, Phase IV (KMG-IV): sequencing the most valuable type-strain genomes for metagenomic binning, comparative biology and taxonomic classification.</title>
        <authorList>
            <person name="Goeker M."/>
        </authorList>
    </citation>
    <scope>NUCLEOTIDE SEQUENCE [LARGE SCALE GENOMIC DNA]</scope>
    <source>
        <strain evidence="2 3">DSM 27203</strain>
    </source>
</reference>
<dbReference type="RefSeq" id="WP_184003664.1">
    <property type="nucleotide sequence ID" value="NZ_BAABIF010000012.1"/>
</dbReference>
<dbReference type="SUPFAM" id="SSF55298">
    <property type="entry name" value="YjgF-like"/>
    <property type="match status" value="1"/>
</dbReference>
<evidence type="ECO:0000313" key="3">
    <source>
        <dbReference type="Proteomes" id="UP000554342"/>
    </source>
</evidence>
<dbReference type="Proteomes" id="UP000554342">
    <property type="component" value="Unassembled WGS sequence"/>
</dbReference>
<dbReference type="InterPro" id="IPR035959">
    <property type="entry name" value="RutC-like_sf"/>
</dbReference>
<evidence type="ECO:0000313" key="2">
    <source>
        <dbReference type="EMBL" id="MBB5719183.1"/>
    </source>
</evidence>
<organism evidence="2 3">
    <name type="scientific">Stakelama sediminis</name>
    <dbReference type="NCBI Taxonomy" id="463200"/>
    <lineage>
        <taxon>Bacteria</taxon>
        <taxon>Pseudomonadati</taxon>
        <taxon>Pseudomonadota</taxon>
        <taxon>Alphaproteobacteria</taxon>
        <taxon>Sphingomonadales</taxon>
        <taxon>Sphingomonadaceae</taxon>
        <taxon>Stakelama</taxon>
    </lineage>
</organism>
<dbReference type="SUPFAM" id="SSF54427">
    <property type="entry name" value="NTF2-like"/>
    <property type="match status" value="1"/>
</dbReference>
<dbReference type="InterPro" id="IPR032710">
    <property type="entry name" value="NTF2-like_dom_sf"/>
</dbReference>
<dbReference type="GO" id="GO:0005829">
    <property type="term" value="C:cytosol"/>
    <property type="evidence" value="ECO:0007669"/>
    <property type="project" value="TreeGrafter"/>
</dbReference>
<name>A0A840YZW2_9SPHN</name>
<dbReference type="PANTHER" id="PTHR11803">
    <property type="entry name" value="2-IMINOBUTANOATE/2-IMINOPROPANOATE DEAMINASE RIDA"/>
    <property type="match status" value="1"/>
</dbReference>
<dbReference type="Gene3D" id="3.30.1330.40">
    <property type="entry name" value="RutC-like"/>
    <property type="match status" value="1"/>
</dbReference>